<keyword evidence="6" id="KW-1133">Transmembrane helix</keyword>
<protein>
    <recommendedName>
        <fullName evidence="13">Sulfotransferase domain-containing protein</fullName>
    </recommendedName>
</protein>
<dbReference type="GO" id="GO:0000139">
    <property type="term" value="C:Golgi membrane"/>
    <property type="evidence" value="ECO:0007669"/>
    <property type="project" value="UniProtKB-SubCell"/>
</dbReference>
<evidence type="ECO:0000313" key="11">
    <source>
        <dbReference type="EnsemblMetazoa" id="CapteP205630"/>
    </source>
</evidence>
<evidence type="ECO:0000256" key="4">
    <source>
        <dbReference type="ARBA" id="ARBA00022692"/>
    </source>
</evidence>
<keyword evidence="8" id="KW-0472">Membrane</keyword>
<dbReference type="SUPFAM" id="SSF52540">
    <property type="entry name" value="P-loop containing nucleoside triphosphate hydrolases"/>
    <property type="match status" value="1"/>
</dbReference>
<dbReference type="PANTHER" id="PTHR12129">
    <property type="entry name" value="HEPARAN SULFATE 2-O-SULFOTRANSFERASE"/>
    <property type="match status" value="1"/>
</dbReference>
<proteinExistence type="inferred from homology"/>
<evidence type="ECO:0000256" key="8">
    <source>
        <dbReference type="ARBA" id="ARBA00023136"/>
    </source>
</evidence>
<keyword evidence="5" id="KW-0735">Signal-anchor</keyword>
<organism evidence="10">
    <name type="scientific">Capitella teleta</name>
    <name type="common">Polychaete worm</name>
    <dbReference type="NCBI Taxonomy" id="283909"/>
    <lineage>
        <taxon>Eukaryota</taxon>
        <taxon>Metazoa</taxon>
        <taxon>Spiralia</taxon>
        <taxon>Lophotrochozoa</taxon>
        <taxon>Annelida</taxon>
        <taxon>Polychaeta</taxon>
        <taxon>Sedentaria</taxon>
        <taxon>Scolecida</taxon>
        <taxon>Capitellidae</taxon>
        <taxon>Capitella</taxon>
    </lineage>
</organism>
<keyword evidence="12" id="KW-1185">Reference proteome</keyword>
<keyword evidence="4" id="KW-0812">Transmembrane</keyword>
<evidence type="ECO:0000313" key="10">
    <source>
        <dbReference type="EMBL" id="ELT87850.1"/>
    </source>
</evidence>
<accession>R7T8X4</accession>
<sequence>MGIFKHEHVQGLIPSATQLQDYKTTEQIFYNRMPKCGSTTMMALLKIVAKKNRWTYQYEVKLVANLTAKSTEPWIGDEQTLTKLIHLIMDHEKPMMASCHLYYTDFARFWSDQRLPTYINIIRNPQERLISFYYFIRFFPNHQRPMSDAKRNMSYDECVRQNDDECTGAHPKGYWTLIPYFCGHDPVCRKPSQAALEQAKANVMRSYAVVGITEDIDSFTQVLEQTIPKYFKGLAAEYRRLKKAGRNKAYSNARRKVKPKPETLEKMRPLLKLENEFYEFVKNRFYNQRSTINQNTLRDLQQSLPKRSSSLNCSIQSRPTYDGLAPWHQNLKWGP</sequence>
<dbReference type="OMA" id="PMPIYVN"/>
<dbReference type="InterPro" id="IPR027417">
    <property type="entry name" value="P-loop_NTPase"/>
</dbReference>
<evidence type="ECO:0000256" key="7">
    <source>
        <dbReference type="ARBA" id="ARBA00023034"/>
    </source>
</evidence>
<comment type="similarity">
    <text evidence="2">Belongs to the sulfotransferase 3 family.</text>
</comment>
<dbReference type="STRING" id="283909.R7T8X4"/>
<keyword evidence="9" id="KW-0325">Glycoprotein</keyword>
<evidence type="ECO:0008006" key="13">
    <source>
        <dbReference type="Google" id="ProtNLM"/>
    </source>
</evidence>
<dbReference type="AlphaFoldDB" id="R7T8X4"/>
<reference evidence="11" key="3">
    <citation type="submission" date="2015-06" db="UniProtKB">
        <authorList>
            <consortium name="EnsemblMetazoa"/>
        </authorList>
    </citation>
    <scope>IDENTIFICATION</scope>
</reference>
<evidence type="ECO:0000313" key="12">
    <source>
        <dbReference type="Proteomes" id="UP000014760"/>
    </source>
</evidence>
<dbReference type="Gene3D" id="3.40.50.300">
    <property type="entry name" value="P-loop containing nucleotide triphosphate hydrolases"/>
    <property type="match status" value="1"/>
</dbReference>
<dbReference type="PANTHER" id="PTHR12129:SF15">
    <property type="entry name" value="URONYL 2-SULFOTRANSFERASE"/>
    <property type="match status" value="1"/>
</dbReference>
<comment type="subcellular location">
    <subcellularLocation>
        <location evidence="1">Golgi apparatus membrane</location>
        <topology evidence="1">Single-pass type II membrane protein</topology>
    </subcellularLocation>
</comment>
<dbReference type="Proteomes" id="UP000014760">
    <property type="component" value="Unassembled WGS sequence"/>
</dbReference>
<dbReference type="EMBL" id="AMQN01015647">
    <property type="status" value="NOT_ANNOTATED_CDS"/>
    <property type="molecule type" value="Genomic_DNA"/>
</dbReference>
<dbReference type="EnsemblMetazoa" id="CapteT205630">
    <property type="protein sequence ID" value="CapteP205630"/>
    <property type="gene ID" value="CapteG205630"/>
</dbReference>
<reference evidence="10 12" key="2">
    <citation type="journal article" date="2013" name="Nature">
        <title>Insights into bilaterian evolution from three spiralian genomes.</title>
        <authorList>
            <person name="Simakov O."/>
            <person name="Marletaz F."/>
            <person name="Cho S.J."/>
            <person name="Edsinger-Gonzales E."/>
            <person name="Havlak P."/>
            <person name="Hellsten U."/>
            <person name="Kuo D.H."/>
            <person name="Larsson T."/>
            <person name="Lv J."/>
            <person name="Arendt D."/>
            <person name="Savage R."/>
            <person name="Osoegawa K."/>
            <person name="de Jong P."/>
            <person name="Grimwood J."/>
            <person name="Chapman J.A."/>
            <person name="Shapiro H."/>
            <person name="Aerts A."/>
            <person name="Otillar R.P."/>
            <person name="Terry A.Y."/>
            <person name="Boore J.L."/>
            <person name="Grigoriev I.V."/>
            <person name="Lindberg D.R."/>
            <person name="Seaver E.C."/>
            <person name="Weisblat D.A."/>
            <person name="Putnam N.H."/>
            <person name="Rokhsar D.S."/>
        </authorList>
    </citation>
    <scope>NUCLEOTIDE SEQUENCE</scope>
    <source>
        <strain evidence="10 12">I ESC-2004</strain>
    </source>
</reference>
<dbReference type="EMBL" id="KB312107">
    <property type="protein sequence ID" value="ELT87850.1"/>
    <property type="molecule type" value="Genomic_DNA"/>
</dbReference>
<dbReference type="Pfam" id="PF03567">
    <property type="entry name" value="Sulfotransfer_2"/>
    <property type="match status" value="1"/>
</dbReference>
<evidence type="ECO:0000256" key="9">
    <source>
        <dbReference type="ARBA" id="ARBA00023180"/>
    </source>
</evidence>
<dbReference type="HOGENOM" id="CLU_045310_2_0_1"/>
<evidence type="ECO:0000256" key="2">
    <source>
        <dbReference type="ARBA" id="ARBA00010569"/>
    </source>
</evidence>
<evidence type="ECO:0000256" key="1">
    <source>
        <dbReference type="ARBA" id="ARBA00004323"/>
    </source>
</evidence>
<evidence type="ECO:0000256" key="6">
    <source>
        <dbReference type="ARBA" id="ARBA00022989"/>
    </source>
</evidence>
<dbReference type="InterPro" id="IPR005331">
    <property type="entry name" value="Sulfotransferase"/>
</dbReference>
<keyword evidence="3" id="KW-0808">Transferase</keyword>
<keyword evidence="7" id="KW-0333">Golgi apparatus</keyword>
<reference evidence="12" key="1">
    <citation type="submission" date="2012-12" db="EMBL/GenBank/DDBJ databases">
        <authorList>
            <person name="Hellsten U."/>
            <person name="Grimwood J."/>
            <person name="Chapman J.A."/>
            <person name="Shapiro H."/>
            <person name="Aerts A."/>
            <person name="Otillar R.P."/>
            <person name="Terry A.Y."/>
            <person name="Boore J.L."/>
            <person name="Simakov O."/>
            <person name="Marletaz F."/>
            <person name="Cho S.-J."/>
            <person name="Edsinger-Gonzales E."/>
            <person name="Havlak P."/>
            <person name="Kuo D.-H."/>
            <person name="Larsson T."/>
            <person name="Lv J."/>
            <person name="Arendt D."/>
            <person name="Savage R."/>
            <person name="Osoegawa K."/>
            <person name="de Jong P."/>
            <person name="Lindberg D.R."/>
            <person name="Seaver E.C."/>
            <person name="Weisblat D.A."/>
            <person name="Putnam N.H."/>
            <person name="Grigoriev I.V."/>
            <person name="Rokhsar D.S."/>
        </authorList>
    </citation>
    <scope>NUCLEOTIDE SEQUENCE</scope>
    <source>
        <strain evidence="12">I ESC-2004</strain>
    </source>
</reference>
<gene>
    <name evidence="10" type="ORF">CAPTEDRAFT_205630</name>
</gene>
<dbReference type="InterPro" id="IPR007734">
    <property type="entry name" value="Heparan_SO4_2-O-STrfase"/>
</dbReference>
<dbReference type="OrthoDB" id="10019582at2759"/>
<dbReference type="GO" id="GO:0008146">
    <property type="term" value="F:sulfotransferase activity"/>
    <property type="evidence" value="ECO:0007669"/>
    <property type="project" value="InterPro"/>
</dbReference>
<name>R7T8X4_CAPTE</name>
<evidence type="ECO:0000256" key="3">
    <source>
        <dbReference type="ARBA" id="ARBA00022679"/>
    </source>
</evidence>
<evidence type="ECO:0000256" key="5">
    <source>
        <dbReference type="ARBA" id="ARBA00022968"/>
    </source>
</evidence>